<dbReference type="SMART" id="SM00342">
    <property type="entry name" value="HTH_ARAC"/>
    <property type="match status" value="1"/>
</dbReference>
<dbReference type="GO" id="GO:0003700">
    <property type="term" value="F:DNA-binding transcription factor activity"/>
    <property type="evidence" value="ECO:0007669"/>
    <property type="project" value="InterPro"/>
</dbReference>
<keyword evidence="7" id="KW-1185">Reference proteome</keyword>
<dbReference type="PANTHER" id="PTHR43280">
    <property type="entry name" value="ARAC-FAMILY TRANSCRIPTIONAL REGULATOR"/>
    <property type="match status" value="1"/>
</dbReference>
<keyword evidence="2" id="KW-0238">DNA-binding</keyword>
<comment type="caution">
    <text evidence="6">The sequence shown here is derived from an EMBL/GenBank/DDBJ whole genome shotgun (WGS) entry which is preliminary data.</text>
</comment>
<evidence type="ECO:0000313" key="7">
    <source>
        <dbReference type="Proteomes" id="UP000683139"/>
    </source>
</evidence>
<dbReference type="RefSeq" id="WP_213516348.1">
    <property type="nucleotide sequence ID" value="NZ_BOSE01000005.1"/>
</dbReference>
<evidence type="ECO:0000256" key="1">
    <source>
        <dbReference type="ARBA" id="ARBA00023015"/>
    </source>
</evidence>
<feature type="domain" description="Fe/B12 periplasmic-binding" evidence="5">
    <location>
        <begin position="130"/>
        <end position="389"/>
    </location>
</feature>
<dbReference type="PANTHER" id="PTHR43280:SF2">
    <property type="entry name" value="HTH-TYPE TRANSCRIPTIONAL REGULATOR EXSA"/>
    <property type="match status" value="1"/>
</dbReference>
<dbReference type="SUPFAM" id="SSF46689">
    <property type="entry name" value="Homeodomain-like"/>
    <property type="match status" value="2"/>
</dbReference>
<dbReference type="Pfam" id="PF12833">
    <property type="entry name" value="HTH_18"/>
    <property type="match status" value="1"/>
</dbReference>
<feature type="domain" description="HTH araC/xylS-type" evidence="4">
    <location>
        <begin position="28"/>
        <end position="126"/>
    </location>
</feature>
<dbReference type="GO" id="GO:0043565">
    <property type="term" value="F:sequence-specific DNA binding"/>
    <property type="evidence" value="ECO:0007669"/>
    <property type="project" value="InterPro"/>
</dbReference>
<organism evidence="6 7">
    <name type="scientific">Paenibacillus montaniterrae</name>
    <dbReference type="NCBI Taxonomy" id="429341"/>
    <lineage>
        <taxon>Bacteria</taxon>
        <taxon>Bacillati</taxon>
        <taxon>Bacillota</taxon>
        <taxon>Bacilli</taxon>
        <taxon>Bacillales</taxon>
        <taxon>Paenibacillaceae</taxon>
        <taxon>Paenibacillus</taxon>
    </lineage>
</organism>
<dbReference type="Proteomes" id="UP000683139">
    <property type="component" value="Unassembled WGS sequence"/>
</dbReference>
<dbReference type="SUPFAM" id="SSF53807">
    <property type="entry name" value="Helical backbone' metal receptor"/>
    <property type="match status" value="1"/>
</dbReference>
<evidence type="ECO:0008006" key="8">
    <source>
        <dbReference type="Google" id="ProtNLM"/>
    </source>
</evidence>
<dbReference type="InterPro" id="IPR020449">
    <property type="entry name" value="Tscrpt_reg_AraC-type_HTH"/>
</dbReference>
<dbReference type="Gene3D" id="1.10.10.60">
    <property type="entry name" value="Homeodomain-like"/>
    <property type="match status" value="2"/>
</dbReference>
<dbReference type="InterPro" id="IPR018060">
    <property type="entry name" value="HTH_AraC"/>
</dbReference>
<gene>
    <name evidence="6" type="ORF">J40TS1_28760</name>
</gene>
<dbReference type="Gene3D" id="3.40.50.1980">
    <property type="entry name" value="Nitrogenase molybdenum iron protein domain"/>
    <property type="match status" value="1"/>
</dbReference>
<keyword evidence="1" id="KW-0805">Transcription regulation</keyword>
<evidence type="ECO:0000259" key="4">
    <source>
        <dbReference type="PROSITE" id="PS01124"/>
    </source>
</evidence>
<evidence type="ECO:0000313" key="6">
    <source>
        <dbReference type="EMBL" id="GIP17234.1"/>
    </source>
</evidence>
<accession>A0A919YRY5</accession>
<dbReference type="PROSITE" id="PS00041">
    <property type="entry name" value="HTH_ARAC_FAMILY_1"/>
    <property type="match status" value="1"/>
</dbReference>
<name>A0A919YRY5_9BACL</name>
<dbReference type="Pfam" id="PF01497">
    <property type="entry name" value="Peripla_BP_2"/>
    <property type="match status" value="1"/>
</dbReference>
<evidence type="ECO:0000256" key="3">
    <source>
        <dbReference type="ARBA" id="ARBA00023163"/>
    </source>
</evidence>
<dbReference type="PROSITE" id="PS01124">
    <property type="entry name" value="HTH_ARAC_FAMILY_2"/>
    <property type="match status" value="1"/>
</dbReference>
<proteinExistence type="predicted"/>
<dbReference type="AlphaFoldDB" id="A0A919YRY5"/>
<dbReference type="InterPro" id="IPR018062">
    <property type="entry name" value="HTH_AraC-typ_CS"/>
</dbReference>
<dbReference type="InterPro" id="IPR009057">
    <property type="entry name" value="Homeodomain-like_sf"/>
</dbReference>
<reference evidence="6" key="1">
    <citation type="submission" date="2021-03" db="EMBL/GenBank/DDBJ databases">
        <title>Antimicrobial resistance genes in bacteria isolated from Japanese honey, and their potential for conferring macrolide and lincosamide resistance in the American foulbrood pathogen Paenibacillus larvae.</title>
        <authorList>
            <person name="Okamoto M."/>
            <person name="Kumagai M."/>
            <person name="Kanamori H."/>
            <person name="Takamatsu D."/>
        </authorList>
    </citation>
    <scope>NUCLEOTIDE SEQUENCE</scope>
    <source>
        <strain evidence="6">J40TS1</strain>
    </source>
</reference>
<evidence type="ECO:0000256" key="2">
    <source>
        <dbReference type="ARBA" id="ARBA00023125"/>
    </source>
</evidence>
<keyword evidence="3" id="KW-0804">Transcription</keyword>
<dbReference type="InterPro" id="IPR002491">
    <property type="entry name" value="ABC_transptr_periplasmic_BD"/>
</dbReference>
<dbReference type="PRINTS" id="PR00032">
    <property type="entry name" value="HTHARAC"/>
</dbReference>
<protein>
    <recommendedName>
        <fullName evidence="8">AraC family transcriptional regulator</fullName>
    </recommendedName>
</protein>
<evidence type="ECO:0000259" key="5">
    <source>
        <dbReference type="PROSITE" id="PS50983"/>
    </source>
</evidence>
<dbReference type="EMBL" id="BOSE01000005">
    <property type="protein sequence ID" value="GIP17234.1"/>
    <property type="molecule type" value="Genomic_DNA"/>
</dbReference>
<dbReference type="PROSITE" id="PS50983">
    <property type="entry name" value="FE_B12_PBP"/>
    <property type="match status" value="1"/>
</dbReference>
<sequence>MQDLPSPRPGKAKRHSSHFVQDARDKINRTISFMEKEYKRAISREQLAAIAELNSEHYSRIFRKYTGSSPMNYLVELRINKAKELLLHSTYSIAEIGHMVGYSDPYHFSRRFKQIVGVAPTHYAKSALPRIIALDGLGHCQALRIAPVAADIARVGGYISLDDSAHIQHISDALHPRLNYAVLQALRPAWIITANEAVQPDIEKLANIIHIDVLQDPIYAQLRQVAAALNRTKEAEAWTAQYEAQCKALRADVFASIGTERVAILRVREQLLQVYGVLNMGYPLYNSLQLAPPEKIAMQCMCNKYFHSSVITIDELPFYEAEHLFVVLQPDKGAYRQWQTMLQSSAWQRFLAVQKGNVHHLDVANWLANDPISIQRQMQEAAQLLIKAN</sequence>